<accession>A0A1S1V4Z3</accession>
<dbReference type="GO" id="GO:0005840">
    <property type="term" value="C:ribosome"/>
    <property type="evidence" value="ECO:0007669"/>
    <property type="project" value="UniProtKB-KW"/>
</dbReference>
<dbReference type="PANTHER" id="PTHR10724">
    <property type="entry name" value="30S RIBOSOMAL PROTEIN S1"/>
    <property type="match status" value="1"/>
</dbReference>
<feature type="compositionally biased region" description="Basic and acidic residues" evidence="4">
    <location>
        <begin position="114"/>
        <end position="123"/>
    </location>
</feature>
<dbReference type="Proteomes" id="UP000180254">
    <property type="component" value="Unassembled WGS sequence"/>
</dbReference>
<dbReference type="PROSITE" id="PS50126">
    <property type="entry name" value="S1"/>
    <property type="match status" value="1"/>
</dbReference>
<dbReference type="GO" id="GO:1990904">
    <property type="term" value="C:ribonucleoprotein complex"/>
    <property type="evidence" value="ECO:0007669"/>
    <property type="project" value="UniProtKB-KW"/>
</dbReference>
<evidence type="ECO:0000256" key="3">
    <source>
        <dbReference type="ARBA" id="ARBA00023274"/>
    </source>
</evidence>
<dbReference type="RefSeq" id="WP_071063731.1">
    <property type="nucleotide sequence ID" value="NZ_MKIE01000007.1"/>
</dbReference>
<keyword evidence="2" id="KW-0689">Ribosomal protein</keyword>
<dbReference type="AlphaFoldDB" id="A0A1S1V4Z3"/>
<dbReference type="SUPFAM" id="SSF50249">
    <property type="entry name" value="Nucleic acid-binding proteins"/>
    <property type="match status" value="1"/>
</dbReference>
<dbReference type="STRING" id="39480.EUAN_17590"/>
<evidence type="ECO:0000313" key="6">
    <source>
        <dbReference type="EMBL" id="OHW61756.1"/>
    </source>
</evidence>
<dbReference type="OrthoDB" id="9810507at2"/>
<dbReference type="InterPro" id="IPR003029">
    <property type="entry name" value="S1_domain"/>
</dbReference>
<evidence type="ECO:0000256" key="1">
    <source>
        <dbReference type="ARBA" id="ARBA00006767"/>
    </source>
</evidence>
<dbReference type="EMBL" id="MKIE01000007">
    <property type="protein sequence ID" value="OHW61756.1"/>
    <property type="molecule type" value="Genomic_DNA"/>
</dbReference>
<dbReference type="PANTHER" id="PTHR10724:SF7">
    <property type="entry name" value="SMALL RIBOSOMAL SUBUNIT PROTEIN BS1C"/>
    <property type="match status" value="1"/>
</dbReference>
<evidence type="ECO:0000259" key="5">
    <source>
        <dbReference type="PROSITE" id="PS50126"/>
    </source>
</evidence>
<comment type="caution">
    <text evidence="6">The sequence shown here is derived from an EMBL/GenBank/DDBJ whole genome shotgun (WGS) entry which is preliminary data.</text>
</comment>
<organism evidence="6 7">
    <name type="scientific">Andreesenia angusta</name>
    <dbReference type="NCBI Taxonomy" id="39480"/>
    <lineage>
        <taxon>Bacteria</taxon>
        <taxon>Bacillati</taxon>
        <taxon>Bacillota</taxon>
        <taxon>Tissierellia</taxon>
        <taxon>Tissierellales</taxon>
        <taxon>Gottschalkiaceae</taxon>
        <taxon>Andreesenia</taxon>
    </lineage>
</organism>
<dbReference type="InterPro" id="IPR050437">
    <property type="entry name" value="Ribos_protein_bS1-like"/>
</dbReference>
<dbReference type="Gene3D" id="2.40.50.140">
    <property type="entry name" value="Nucleic acid-binding proteins"/>
    <property type="match status" value="1"/>
</dbReference>
<proteinExistence type="inferred from homology"/>
<reference evidence="6 7" key="1">
    <citation type="submission" date="2016-09" db="EMBL/GenBank/DDBJ databases">
        <title>Genome sequence of Eubacterium angustum.</title>
        <authorList>
            <person name="Poehlein A."/>
            <person name="Daniel R."/>
        </authorList>
    </citation>
    <scope>NUCLEOTIDE SEQUENCE [LARGE SCALE GENOMIC DNA]</scope>
    <source>
        <strain evidence="6 7">DSM 1989</strain>
    </source>
</reference>
<feature type="region of interest" description="Disordered" evidence="4">
    <location>
        <begin position="114"/>
        <end position="137"/>
    </location>
</feature>
<evidence type="ECO:0000256" key="4">
    <source>
        <dbReference type="SAM" id="MobiDB-lite"/>
    </source>
</evidence>
<dbReference type="GO" id="GO:0003735">
    <property type="term" value="F:structural constituent of ribosome"/>
    <property type="evidence" value="ECO:0007669"/>
    <property type="project" value="TreeGrafter"/>
</dbReference>
<feature type="domain" description="S1 motif" evidence="5">
    <location>
        <begin position="6"/>
        <end position="74"/>
    </location>
</feature>
<keyword evidence="3" id="KW-0687">Ribonucleoprotein</keyword>
<dbReference type="InterPro" id="IPR012340">
    <property type="entry name" value="NA-bd_OB-fold"/>
</dbReference>
<keyword evidence="7" id="KW-1185">Reference proteome</keyword>
<comment type="similarity">
    <text evidence="1">Belongs to the bacterial ribosomal protein bS1 family.</text>
</comment>
<dbReference type="GO" id="GO:0006412">
    <property type="term" value="P:translation"/>
    <property type="evidence" value="ECO:0007669"/>
    <property type="project" value="TreeGrafter"/>
</dbReference>
<evidence type="ECO:0000313" key="7">
    <source>
        <dbReference type="Proteomes" id="UP000180254"/>
    </source>
</evidence>
<dbReference type="Pfam" id="PF00575">
    <property type="entry name" value="S1"/>
    <property type="match status" value="1"/>
</dbReference>
<name>A0A1S1V4Z3_9FIRM</name>
<dbReference type="GO" id="GO:0003729">
    <property type="term" value="F:mRNA binding"/>
    <property type="evidence" value="ECO:0007669"/>
    <property type="project" value="TreeGrafter"/>
</dbReference>
<sequence>MPVLVGSVVEGVVTGITNFGAFIQLPEGKTGLVHISEISHDYVSKVSDYLKKDQKVKVKVISINDEGKVSLSIRQAEPKKSTVKKPAEIDWTKTDDKVKGLSFEDKLNKFLKDSGEKQDQLKRKDSRKGLSQKSRKA</sequence>
<protein>
    <submittedName>
        <fullName evidence="6">General stress protein 13</fullName>
    </submittedName>
</protein>
<evidence type="ECO:0000256" key="2">
    <source>
        <dbReference type="ARBA" id="ARBA00022980"/>
    </source>
</evidence>
<dbReference type="SMART" id="SM00316">
    <property type="entry name" value="S1"/>
    <property type="match status" value="1"/>
</dbReference>
<gene>
    <name evidence="6" type="primary">yugI</name>
    <name evidence="6" type="ORF">EUAN_17590</name>
</gene>